<gene>
    <name evidence="10" type="ORF">Pmani_003824</name>
</gene>
<comment type="caution">
    <text evidence="10">The sequence shown here is derived from an EMBL/GenBank/DDBJ whole genome shotgun (WGS) entry which is preliminary data.</text>
</comment>
<dbReference type="EMBL" id="JAWZYT010000269">
    <property type="protein sequence ID" value="KAK4325617.1"/>
    <property type="molecule type" value="Genomic_DNA"/>
</dbReference>
<accession>A0AAE1QI39</accession>
<evidence type="ECO:0000256" key="2">
    <source>
        <dbReference type="ARBA" id="ARBA00007647"/>
    </source>
</evidence>
<dbReference type="GO" id="GO:0005737">
    <property type="term" value="C:cytoplasm"/>
    <property type="evidence" value="ECO:0007669"/>
    <property type="project" value="TreeGrafter"/>
</dbReference>
<proteinExistence type="inferred from homology"/>
<keyword evidence="6 9" id="KW-1133">Transmembrane helix</keyword>
<dbReference type="GO" id="GO:0016757">
    <property type="term" value="F:glycosyltransferase activity"/>
    <property type="evidence" value="ECO:0007669"/>
    <property type="project" value="UniProtKB-KW"/>
</dbReference>
<comment type="similarity">
    <text evidence="2">Belongs to the glycosyltransferase 92 family.</text>
</comment>
<feature type="region of interest" description="Disordered" evidence="8">
    <location>
        <begin position="526"/>
        <end position="563"/>
    </location>
</feature>
<evidence type="ECO:0000256" key="9">
    <source>
        <dbReference type="SAM" id="Phobius"/>
    </source>
</evidence>
<evidence type="ECO:0008006" key="12">
    <source>
        <dbReference type="Google" id="ProtNLM"/>
    </source>
</evidence>
<comment type="subcellular location">
    <subcellularLocation>
        <location evidence="1">Membrane</location>
        <topology evidence="1">Single-pass membrane protein</topology>
    </subcellularLocation>
</comment>
<dbReference type="InterPro" id="IPR008166">
    <property type="entry name" value="Glyco_transf_92"/>
</dbReference>
<reference evidence="10" key="1">
    <citation type="submission" date="2023-11" db="EMBL/GenBank/DDBJ databases">
        <title>Genome assemblies of two species of porcelain crab, Petrolisthes cinctipes and Petrolisthes manimaculis (Anomura: Porcellanidae).</title>
        <authorList>
            <person name="Angst P."/>
        </authorList>
    </citation>
    <scope>NUCLEOTIDE SEQUENCE</scope>
    <source>
        <strain evidence="10">PB745_02</strain>
        <tissue evidence="10">Gill</tissue>
    </source>
</reference>
<dbReference type="AlphaFoldDB" id="A0AAE1QI39"/>
<dbReference type="PANTHER" id="PTHR21461">
    <property type="entry name" value="GLYCOSYLTRANSFERASE FAMILY 92 PROTEIN"/>
    <property type="match status" value="1"/>
</dbReference>
<feature type="compositionally biased region" description="Pro residues" evidence="8">
    <location>
        <begin position="77"/>
        <end position="88"/>
    </location>
</feature>
<evidence type="ECO:0000313" key="11">
    <source>
        <dbReference type="Proteomes" id="UP001292094"/>
    </source>
</evidence>
<evidence type="ECO:0000256" key="8">
    <source>
        <dbReference type="SAM" id="MobiDB-lite"/>
    </source>
</evidence>
<evidence type="ECO:0000256" key="5">
    <source>
        <dbReference type="ARBA" id="ARBA00022692"/>
    </source>
</evidence>
<evidence type="ECO:0000256" key="3">
    <source>
        <dbReference type="ARBA" id="ARBA00022676"/>
    </source>
</evidence>
<evidence type="ECO:0000313" key="10">
    <source>
        <dbReference type="EMBL" id="KAK4325617.1"/>
    </source>
</evidence>
<feature type="compositionally biased region" description="Polar residues" evidence="8">
    <location>
        <begin position="526"/>
        <end position="562"/>
    </location>
</feature>
<keyword evidence="4" id="KW-0808">Transferase</keyword>
<keyword evidence="5 9" id="KW-0812">Transmembrane</keyword>
<dbReference type="PANTHER" id="PTHR21461:SF69">
    <property type="entry name" value="GLYCOSYLTRANSFERASE FAMILY 92 PROTEIN"/>
    <property type="match status" value="1"/>
</dbReference>
<feature type="compositionally biased region" description="Low complexity" evidence="8">
    <location>
        <begin position="67"/>
        <end position="76"/>
    </location>
</feature>
<evidence type="ECO:0000256" key="1">
    <source>
        <dbReference type="ARBA" id="ARBA00004167"/>
    </source>
</evidence>
<dbReference type="Pfam" id="PF01697">
    <property type="entry name" value="Glyco_transf_92"/>
    <property type="match status" value="1"/>
</dbReference>
<dbReference type="Proteomes" id="UP001292094">
    <property type="component" value="Unassembled WGS sequence"/>
</dbReference>
<dbReference type="GO" id="GO:0016020">
    <property type="term" value="C:membrane"/>
    <property type="evidence" value="ECO:0007669"/>
    <property type="project" value="UniProtKB-SubCell"/>
</dbReference>
<feature type="compositionally biased region" description="Polar residues" evidence="8">
    <location>
        <begin position="109"/>
        <end position="124"/>
    </location>
</feature>
<feature type="region of interest" description="Disordered" evidence="8">
    <location>
        <begin position="67"/>
        <end position="124"/>
    </location>
</feature>
<sequence>MIPRRRRECKRYVFLALWLCVVMLQVSWWGETQHNSVSVDWNEHKQDQSYTELPNVQQQQQQQLQQQLQLQQQQPQQPQPQPQQPQPQPQQQQLQQQQQQQPQLDSVHVMTSDSGKGSRMTPQYSQYLPVSSNNIHHSPVKSDYIQYPPIPFDPIQHPPKPSPHNTTTTPVGQEYNVPLKYRLAVNASFSVGTEKHQLKFTNARGSHNEPTPMWTRISDNIYTYSAFWDSREGLEPVGPVARVLGLLRYNNDQMEHTPAGGFTGVVKEGTLNSSCFLWFEGRGYMEGLLRTFVYEEALKVFVGTFFLCYPKPSASNSSSDVTETTSLIPYAVSLVSNVYNSTTTPPNMHKLIYLKTQHTLNNNESDGGQYNSSAVCVRSLFGPYSDLKGLTQFISYYSSVLSVKHFYFYDLAIDATIRDFLFKLVDVGVFVYILPWNVPTIDWDELWDLGSLTALNDCVYRSSGLHHHVALVDLDEFIVPRRSVTGLAQLYNEVLRYKHGSQGDAVIISNVFYCYEFQNSTKFDMSNKSAKSQNSDNSRNFGKNTDFANTQTGSNTNLNENTNFEDKKKTTSWRDTNLSIFQLTRREVRLWPPKYRSKIVVIPEYILSTGHHMVHHFLSQHVKNTASPKHVSVLHHYRTCLQLRLGMFGTGKLVLDCPSVVDKAMLKYKDKVGVGCGSGGGEWWRGVVEGSGGGGGVWEWWRGVVEGSGSGGGEWEWWRGVGVVEGV</sequence>
<evidence type="ECO:0000256" key="7">
    <source>
        <dbReference type="ARBA" id="ARBA00023136"/>
    </source>
</evidence>
<feature type="transmembrane region" description="Helical" evidence="9">
    <location>
        <begin position="12"/>
        <end position="30"/>
    </location>
</feature>
<keyword evidence="7 9" id="KW-0472">Membrane</keyword>
<evidence type="ECO:0000256" key="4">
    <source>
        <dbReference type="ARBA" id="ARBA00022679"/>
    </source>
</evidence>
<feature type="compositionally biased region" description="Low complexity" evidence="8">
    <location>
        <begin position="89"/>
        <end position="104"/>
    </location>
</feature>
<protein>
    <recommendedName>
        <fullName evidence="12">Glycosyltransferase family 92 protein</fullName>
    </recommendedName>
</protein>
<keyword evidence="11" id="KW-1185">Reference proteome</keyword>
<evidence type="ECO:0000256" key="6">
    <source>
        <dbReference type="ARBA" id="ARBA00022989"/>
    </source>
</evidence>
<keyword evidence="3" id="KW-0328">Glycosyltransferase</keyword>
<organism evidence="10 11">
    <name type="scientific">Petrolisthes manimaculis</name>
    <dbReference type="NCBI Taxonomy" id="1843537"/>
    <lineage>
        <taxon>Eukaryota</taxon>
        <taxon>Metazoa</taxon>
        <taxon>Ecdysozoa</taxon>
        <taxon>Arthropoda</taxon>
        <taxon>Crustacea</taxon>
        <taxon>Multicrustacea</taxon>
        <taxon>Malacostraca</taxon>
        <taxon>Eumalacostraca</taxon>
        <taxon>Eucarida</taxon>
        <taxon>Decapoda</taxon>
        <taxon>Pleocyemata</taxon>
        <taxon>Anomura</taxon>
        <taxon>Galatheoidea</taxon>
        <taxon>Porcellanidae</taxon>
        <taxon>Petrolisthes</taxon>
    </lineage>
</organism>
<name>A0AAE1QI39_9EUCA</name>